<accession>A0ABP8GWZ3</accession>
<dbReference type="InterPro" id="IPR024727">
    <property type="entry name" value="NAD_Glu_DH_N_ACT1"/>
</dbReference>
<protein>
    <submittedName>
        <fullName evidence="7">NAD-glutamate dehydrogenase</fullName>
    </submittedName>
</protein>
<dbReference type="Pfam" id="PF05088">
    <property type="entry name" value="Bac_GDH_CD"/>
    <property type="match status" value="1"/>
</dbReference>
<dbReference type="InterPro" id="IPR028971">
    <property type="entry name" value="NAD-GDH_cat"/>
</dbReference>
<keyword evidence="1" id="KW-0560">Oxidoreductase</keyword>
<dbReference type="Proteomes" id="UP001500975">
    <property type="component" value="Unassembled WGS sequence"/>
</dbReference>
<evidence type="ECO:0000259" key="3">
    <source>
        <dbReference type="Pfam" id="PF21074"/>
    </source>
</evidence>
<dbReference type="Pfam" id="PF21075">
    <property type="entry name" value="GDH_ACT1"/>
    <property type="match status" value="1"/>
</dbReference>
<dbReference type="Pfam" id="PF21079">
    <property type="entry name" value="GDH_HM2"/>
    <property type="match status" value="1"/>
</dbReference>
<dbReference type="InterPro" id="IPR048381">
    <property type="entry name" value="GDH_C"/>
</dbReference>
<evidence type="ECO:0000259" key="6">
    <source>
        <dbReference type="Pfam" id="PF21077"/>
    </source>
</evidence>
<feature type="domain" description="NAD-specific glutamate dehydrogenase C-terminal" evidence="3">
    <location>
        <begin position="1274"/>
        <end position="1611"/>
    </location>
</feature>
<proteinExistence type="predicted"/>
<dbReference type="InterPro" id="IPR049064">
    <property type="entry name" value="NAD_Glu_DH_ACT3"/>
</dbReference>
<feature type="domain" description="NAD-glutamate dehydrogenase catalytic" evidence="2">
    <location>
        <begin position="734"/>
        <end position="1229"/>
    </location>
</feature>
<feature type="domain" description="NAD-glutamate dehydrogenase N-terminal ACT1" evidence="4">
    <location>
        <begin position="39"/>
        <end position="182"/>
    </location>
</feature>
<dbReference type="EMBL" id="BAABGJ010000002">
    <property type="protein sequence ID" value="GAA4331001.1"/>
    <property type="molecule type" value="Genomic_DNA"/>
</dbReference>
<feature type="domain" description="NAD-glutamate dehydrogenase ACT2" evidence="5">
    <location>
        <begin position="413"/>
        <end position="502"/>
    </location>
</feature>
<feature type="domain" description="NAD-glutamate dehydrogenase ACT3" evidence="6">
    <location>
        <begin position="558"/>
        <end position="634"/>
    </location>
</feature>
<evidence type="ECO:0000259" key="4">
    <source>
        <dbReference type="Pfam" id="PF21075"/>
    </source>
</evidence>
<reference evidence="8" key="1">
    <citation type="journal article" date="2019" name="Int. J. Syst. Evol. Microbiol.">
        <title>The Global Catalogue of Microorganisms (GCM) 10K type strain sequencing project: providing services to taxonomists for standard genome sequencing and annotation.</title>
        <authorList>
            <consortium name="The Broad Institute Genomics Platform"/>
            <consortium name="The Broad Institute Genome Sequencing Center for Infectious Disease"/>
            <person name="Wu L."/>
            <person name="Ma J."/>
        </authorList>
    </citation>
    <scope>NUCLEOTIDE SEQUENCE [LARGE SCALE GENOMIC DNA]</scope>
    <source>
        <strain evidence="8">JCM 17804</strain>
    </source>
</reference>
<dbReference type="InterPro" id="IPR049059">
    <property type="entry name" value="NAD_Glu_DH_HM1"/>
</dbReference>
<organism evidence="7 8">
    <name type="scientific">Variovorax defluvii</name>
    <dbReference type="NCBI Taxonomy" id="913761"/>
    <lineage>
        <taxon>Bacteria</taxon>
        <taxon>Pseudomonadati</taxon>
        <taxon>Pseudomonadota</taxon>
        <taxon>Betaproteobacteria</taxon>
        <taxon>Burkholderiales</taxon>
        <taxon>Comamonadaceae</taxon>
        <taxon>Variovorax</taxon>
    </lineage>
</organism>
<dbReference type="InterPro" id="IPR049062">
    <property type="entry name" value="NAD_Glu_DH_ACT2"/>
</dbReference>
<dbReference type="PANTHER" id="PTHR43403:SF1">
    <property type="entry name" value="NAD-SPECIFIC GLUTAMATE DEHYDROGENASE"/>
    <property type="match status" value="1"/>
</dbReference>
<dbReference type="InterPro" id="IPR007780">
    <property type="entry name" value="NAD_Glu_DH_bac"/>
</dbReference>
<dbReference type="SUPFAM" id="SSF53223">
    <property type="entry name" value="Aminoacid dehydrogenase-like, N-terminal domain"/>
    <property type="match status" value="1"/>
</dbReference>
<dbReference type="InterPro" id="IPR046346">
    <property type="entry name" value="Aminoacid_DH-like_N_sf"/>
</dbReference>
<dbReference type="Gene3D" id="3.40.50.720">
    <property type="entry name" value="NAD(P)-binding Rossmann-like Domain"/>
    <property type="match status" value="1"/>
</dbReference>
<dbReference type="InterPro" id="IPR049058">
    <property type="entry name" value="NAD_Glu_DH_HM2"/>
</dbReference>
<dbReference type="PANTHER" id="PTHR43403">
    <property type="entry name" value="NAD-SPECIFIC GLUTAMATE DEHYDROGENASE"/>
    <property type="match status" value="1"/>
</dbReference>
<dbReference type="SUPFAM" id="SSF51735">
    <property type="entry name" value="NAD(P)-binding Rossmann-fold domains"/>
    <property type="match status" value="1"/>
</dbReference>
<dbReference type="InterPro" id="IPR036291">
    <property type="entry name" value="NAD(P)-bd_dom_sf"/>
</dbReference>
<dbReference type="Pfam" id="PF21078">
    <property type="entry name" value="GDH_HM3"/>
    <property type="match status" value="1"/>
</dbReference>
<dbReference type="Pfam" id="PF21074">
    <property type="entry name" value="GDH_C"/>
    <property type="match status" value="1"/>
</dbReference>
<evidence type="ECO:0000313" key="7">
    <source>
        <dbReference type="EMBL" id="GAA4331001.1"/>
    </source>
</evidence>
<dbReference type="Pfam" id="PF21077">
    <property type="entry name" value="GDH_ACT3"/>
    <property type="match status" value="1"/>
</dbReference>
<dbReference type="PIRSF" id="PIRSF036761">
    <property type="entry name" value="GDH_Mll4104"/>
    <property type="match status" value="1"/>
</dbReference>
<comment type="caution">
    <text evidence="7">The sequence shown here is derived from an EMBL/GenBank/DDBJ whole genome shotgun (WGS) entry which is preliminary data.</text>
</comment>
<evidence type="ECO:0000313" key="8">
    <source>
        <dbReference type="Proteomes" id="UP001500975"/>
    </source>
</evidence>
<keyword evidence="8" id="KW-1185">Reference proteome</keyword>
<evidence type="ECO:0000256" key="1">
    <source>
        <dbReference type="ARBA" id="ARBA00023002"/>
    </source>
</evidence>
<evidence type="ECO:0000259" key="2">
    <source>
        <dbReference type="Pfam" id="PF05088"/>
    </source>
</evidence>
<dbReference type="Pfam" id="PF21076">
    <property type="entry name" value="GDH_ACT2"/>
    <property type="match status" value="1"/>
</dbReference>
<dbReference type="Pfam" id="PF21073">
    <property type="entry name" value="GDH_HM1"/>
    <property type="match status" value="1"/>
</dbReference>
<evidence type="ECO:0000259" key="5">
    <source>
        <dbReference type="Pfam" id="PF21076"/>
    </source>
</evidence>
<gene>
    <name evidence="7" type="ORF">GCM10023165_05030</name>
</gene>
<name>A0ABP8GWZ3_9BURK</name>
<sequence>MLMTTQTTEAARRAERLDEVQQLVRTRLPAESVEALSDFVQRYFGQVAPEDLGERAVADLYGAALSHWHFARKREPGRPRLRVFNPTIAEHGWQSTHTIIEMVNDDMPFLVDSVTMEVNRHGLTLHLIIHPLVAVERHEDGALKGLAAEAGASPSARRESFIHVEVDRVPEPARMEALAADLERVLDDVRLAVADWRPMQERVLAIVQGLDERAPPLPPQELAEGQAFLRWLADEHFTFLGCRSHELARVDGEDVLKVVPGSGLGILREAPSQPGGASAFAALPPEVRAYARRPELLVVTKSTSRSTVHRPGHLDYVAVKRFDDKGEVCGEDRFLGLFTSTAYSANPADIPLLRRKIASVVERAGLAAGSHSGKALLNILETYPRDELFQTGDDDLLQTAMGILHLGERQRFRLFVRRDPFERFLACLIYAPRENYTTELRQKWQEILVREFNGTGSEFNVHLSESVLARIQITVRTKPGHIPFFDVRELEERLVAAARRWDDDLKAALIEANGEARGNALLRRFGAAFPAGYREEFAARVAVHDIELMAKLGDDQPLGMNLYRPLEAPPDTLRFKVLRRGEPLTLSASLPMLERLGMKVLDEHPHRVAPQGEAPIWVHDFGLKSATGDAEVEVDSLRPVFEEAFAAVFAGEIENDDFNRLVLAARLPAHEIVVLRAYAKYMRQAGFSLSQSFIEATLAAHPGIARALVELFKLRFDPEAGPDAAAREAQKVGEIESALDAVSNLSEDRVLRQYLALIQATLRTNYWRRDAAGRRRGFLSFKFDAAKVPDLPAPKPLFEIFVYSTRFEGVHLRGGRVARGGLRWSDRPEDFRTEVLGLVKAQMVKNTVIVPVGSKGGFVLKRAPSPADRDAYMREGVACYQDYLRGLLDITDNLAGTAVVPPPQVRRHDPDDPYLVVAADKGTATFSDHANGISKEYGFWLGDAFASGGSIGYDHKAMGITARGAWESVKRHFREMGIDTQTTEFTVAGIGDMSGDVFGNGMLLSRHILLVAAFDHRHIFLDPTPDAAKSFAERERLFKLPRSSWADYDASMISEGGGVHPRSAKSIALTPQVKQVLDIQADALTPTELVHAILKAPVDLIYNGGIGTYVKASGETHAQVGDRANDALRVNGRELRCKVFAEGGNLGCTQLGRIEFARAGGRIYTDAIDNSAGVDTSDHEVNIKILLGLPVTEGELTEKQRNAILPEMTDDVAALVLRDNIFQTQVLSVTGRIAPQLLDAQTRFMQYLEKAGRLNRAIEYLPSDEELAERRAQGQGLASPECAVLLAYSKIWLYDELLESPLPDDPWVATALERYFPALMREKFAAWMPRHPLKREIIATHVTNSTLNRVGSTFVHRLVETTGARAFEVVRAYLLSREIFGMVSLWQSIEALDNRVDDEVQSRMLIDTSRQLERGTMWFLRSRRLAEDMASTIEYFQSNVTTLSARLPQLLDADERARVEAAAAQYTAKGVPRELADRVLNFGSLYATLDIAEIAGSARWPAERVAAIYFDLANRLGMPWLRDRISALPGDQHWQALAKAAMQDDLSGLQRAITGAVLAGGGEGESPQARVEAWQSGNGRTLERAAQLMGELRAVAAPDAAMLAVALRELRALA</sequence>
<dbReference type="InterPro" id="IPR049056">
    <property type="entry name" value="NAD_Glu_DH_HM3"/>
</dbReference>